<organism evidence="2">
    <name type="scientific">Myoviridae sp. ct6F13</name>
    <dbReference type="NCBI Taxonomy" id="2827602"/>
    <lineage>
        <taxon>Viruses</taxon>
        <taxon>Duplodnaviria</taxon>
        <taxon>Heunggongvirae</taxon>
        <taxon>Uroviricota</taxon>
        <taxon>Caudoviricetes</taxon>
    </lineage>
</organism>
<dbReference type="EMBL" id="BK015859">
    <property type="protein sequence ID" value="DAD70023.1"/>
    <property type="molecule type" value="Genomic_DNA"/>
</dbReference>
<dbReference type="GO" id="GO:0003677">
    <property type="term" value="F:DNA binding"/>
    <property type="evidence" value="ECO:0007669"/>
    <property type="project" value="InterPro"/>
</dbReference>
<dbReference type="InterPro" id="IPR001668">
    <property type="entry name" value="Mob_Pre"/>
</dbReference>
<evidence type="ECO:0000256" key="1">
    <source>
        <dbReference type="SAM" id="Coils"/>
    </source>
</evidence>
<protein>
    <submittedName>
        <fullName evidence="2">Plasmid recombination enzyme</fullName>
    </submittedName>
</protein>
<sequence length="338" mass="39450">MSMEFAWNTQKNKITDIKGKEKEQEREGKITNEEIDLDKTHLNYDLVDSNKNLYQRVKDRVEEVRSVSRIQKNSVVDYSNIITVPKDQAEEWGIEKSKEYLKEVYNYFCNEFGKENIVSAKVHLDETAPHMHLHFVPVNKENGKLQARVVMTKERINRIHTEAPKYLQEKGYDVVRGSGKTENSLDIHKYKAEKLKEEIHILEKQFESFKSIEGRTGDIDVIEVKESLMGSKVTVSKDDYERLVELAKQGIYNTNKIKSLERVVNELEGDNKELKNIRYENRELKDKVKQLSSKVNKANKIIVSLSPEFKEEFLKAKDLIENKSKAPKVKTNINQMVR</sequence>
<dbReference type="Pfam" id="PF01076">
    <property type="entry name" value="Mob_Pre"/>
    <property type="match status" value="1"/>
</dbReference>
<feature type="coiled-coil region" evidence="1">
    <location>
        <begin position="257"/>
        <end position="301"/>
    </location>
</feature>
<dbReference type="Gene3D" id="3.30.930.30">
    <property type="match status" value="1"/>
</dbReference>
<accession>A0A8S5LJJ3</accession>
<dbReference type="NCBIfam" id="NF041497">
    <property type="entry name" value="MobV"/>
    <property type="match status" value="1"/>
</dbReference>
<name>A0A8S5LJJ3_9CAUD</name>
<proteinExistence type="predicted"/>
<feature type="coiled-coil region" evidence="1">
    <location>
        <begin position="185"/>
        <end position="212"/>
    </location>
</feature>
<evidence type="ECO:0000313" key="2">
    <source>
        <dbReference type="EMBL" id="DAD70023.1"/>
    </source>
</evidence>
<dbReference type="CDD" id="cd17242">
    <property type="entry name" value="MobM_relaxase"/>
    <property type="match status" value="1"/>
</dbReference>
<keyword evidence="1" id="KW-0175">Coiled coil</keyword>
<reference evidence="2" key="1">
    <citation type="journal article" date="2021" name="Proc. Natl. Acad. Sci. U.S.A.">
        <title>A Catalog of Tens of Thousands of Viruses from Human Metagenomes Reveals Hidden Associations with Chronic Diseases.</title>
        <authorList>
            <person name="Tisza M.J."/>
            <person name="Buck C.B."/>
        </authorList>
    </citation>
    <scope>NUCLEOTIDE SEQUENCE</scope>
    <source>
        <strain evidence="2">Ct6F13</strain>
    </source>
</reference>
<dbReference type="GO" id="GO:0006310">
    <property type="term" value="P:DNA recombination"/>
    <property type="evidence" value="ECO:0007669"/>
    <property type="project" value="InterPro"/>
</dbReference>